<evidence type="ECO:0000256" key="1">
    <source>
        <dbReference type="ARBA" id="ARBA00002284"/>
    </source>
</evidence>
<dbReference type="EC" id="4.1.99.12" evidence="3"/>
<evidence type="ECO:0000256" key="3">
    <source>
        <dbReference type="ARBA" id="ARBA00012153"/>
    </source>
</evidence>
<evidence type="ECO:0000256" key="2">
    <source>
        <dbReference type="ARBA" id="ARBA00004904"/>
    </source>
</evidence>
<dbReference type="InterPro" id="IPR000422">
    <property type="entry name" value="DHBP_synthase_RibB"/>
</dbReference>
<dbReference type="GO" id="GO:0009231">
    <property type="term" value="P:riboflavin biosynthetic process"/>
    <property type="evidence" value="ECO:0007669"/>
    <property type="project" value="UniProtKB-UniPathway"/>
</dbReference>
<dbReference type="RefSeq" id="WP_006336033.1">
    <property type="nucleotide sequence ID" value="NZ_BAHC01000156.1"/>
</dbReference>
<comment type="pathway">
    <text evidence="2">Cofactor biosynthesis; riboflavin biosynthesis; 2-hydroxy-3-oxobutyl phosphate from D-ribulose 5-phosphate: step 1/1.</text>
</comment>
<accession>K6VYN1</accession>
<dbReference type="AlphaFoldDB" id="K6VYN1"/>
<dbReference type="eggNOG" id="COG0108">
    <property type="taxonomic scope" value="Bacteria"/>
</dbReference>
<name>K6VYN1_9ACTN</name>
<dbReference type="STRING" id="1108045.GORHZ_156_00210"/>
<dbReference type="PANTHER" id="PTHR21327:SF29">
    <property type="entry name" value="GTP CYCLOHYDROLASE-2"/>
    <property type="match status" value="1"/>
</dbReference>
<dbReference type="UniPathway" id="UPA00275">
    <property type="reaction ID" value="UER00399"/>
</dbReference>
<dbReference type="Pfam" id="PF00926">
    <property type="entry name" value="DHBP_synthase"/>
    <property type="match status" value="1"/>
</dbReference>
<dbReference type="Gene3D" id="3.90.870.10">
    <property type="entry name" value="DHBP synthase"/>
    <property type="match status" value="1"/>
</dbReference>
<proteinExistence type="predicted"/>
<evidence type="ECO:0000313" key="6">
    <source>
        <dbReference type="EMBL" id="GAB92010.1"/>
    </source>
</evidence>
<reference evidence="6 7" key="1">
    <citation type="submission" date="2012-08" db="EMBL/GenBank/DDBJ databases">
        <title>Whole genome shotgun sequence of Gordonia rhizosphera NBRC 16068.</title>
        <authorList>
            <person name="Takarada H."/>
            <person name="Isaki S."/>
            <person name="Hosoyama A."/>
            <person name="Tsuchikane K."/>
            <person name="Katsumata H."/>
            <person name="Baba S."/>
            <person name="Ohji S."/>
            <person name="Yamazaki S."/>
            <person name="Fujita N."/>
        </authorList>
    </citation>
    <scope>NUCLEOTIDE SEQUENCE [LARGE SCALE GENOMIC DNA]</scope>
    <source>
        <strain evidence="6 7">NBRC 16068</strain>
    </source>
</reference>
<evidence type="ECO:0000256" key="4">
    <source>
        <dbReference type="ARBA" id="ARBA00022619"/>
    </source>
</evidence>
<dbReference type="GO" id="GO:0008686">
    <property type="term" value="F:3,4-dihydroxy-2-butanone-4-phosphate synthase activity"/>
    <property type="evidence" value="ECO:0007669"/>
    <property type="project" value="UniProtKB-EC"/>
</dbReference>
<keyword evidence="4" id="KW-0686">Riboflavin biosynthesis</keyword>
<dbReference type="Proteomes" id="UP000008363">
    <property type="component" value="Unassembled WGS sequence"/>
</dbReference>
<evidence type="ECO:0000313" key="7">
    <source>
        <dbReference type="Proteomes" id="UP000008363"/>
    </source>
</evidence>
<sequence length="212" mass="22854">MTIADHPVRQAPVLTSIFQPSCRRAAESFARVRARILLDSDGAVLTFPAQLATAEAVHFAVRYSSGLIHAAVPSARLDELRIPDQPALASEHSGIPFTVAVDAVGVGTGISGTDRAATLRTLAAADTTYRDLRRPGHVIPIRCRTGFDDPTIWDTCIDVVSAMGYRPVAVACRLVTELGETRNDHDARQFASEHELAISVPVGCYDPRRQAV</sequence>
<organism evidence="6 7">
    <name type="scientific">Gordonia rhizosphera NBRC 16068</name>
    <dbReference type="NCBI Taxonomy" id="1108045"/>
    <lineage>
        <taxon>Bacteria</taxon>
        <taxon>Bacillati</taxon>
        <taxon>Actinomycetota</taxon>
        <taxon>Actinomycetes</taxon>
        <taxon>Mycobacteriales</taxon>
        <taxon>Gordoniaceae</taxon>
        <taxon>Gordonia</taxon>
    </lineage>
</organism>
<dbReference type="OrthoDB" id="3627010at2"/>
<dbReference type="EMBL" id="BAHC01000156">
    <property type="protein sequence ID" value="GAB92010.1"/>
    <property type="molecule type" value="Genomic_DNA"/>
</dbReference>
<evidence type="ECO:0000256" key="5">
    <source>
        <dbReference type="ARBA" id="ARBA00022723"/>
    </source>
</evidence>
<dbReference type="SUPFAM" id="SSF55821">
    <property type="entry name" value="YrdC/RibB"/>
    <property type="match status" value="1"/>
</dbReference>
<keyword evidence="7" id="KW-1185">Reference proteome</keyword>
<comment type="caution">
    <text evidence="6">The sequence shown here is derived from an EMBL/GenBank/DDBJ whole genome shotgun (WGS) entry which is preliminary data.</text>
</comment>
<keyword evidence="5" id="KW-0479">Metal-binding</keyword>
<dbReference type="GO" id="GO:0019238">
    <property type="term" value="F:cyclohydrolase activity"/>
    <property type="evidence" value="ECO:0007669"/>
    <property type="project" value="TreeGrafter"/>
</dbReference>
<dbReference type="InterPro" id="IPR017945">
    <property type="entry name" value="DHBP_synth_RibB-like_a/b_dom"/>
</dbReference>
<dbReference type="PANTHER" id="PTHR21327">
    <property type="entry name" value="GTP CYCLOHYDROLASE II-RELATED"/>
    <property type="match status" value="1"/>
</dbReference>
<protein>
    <recommendedName>
        <fullName evidence="3">3,4-dihydroxy-2-butanone-4-phosphate synthase</fullName>
        <ecNumber evidence="3">4.1.99.12</ecNumber>
    </recommendedName>
</protein>
<dbReference type="GO" id="GO:0046872">
    <property type="term" value="F:metal ion binding"/>
    <property type="evidence" value="ECO:0007669"/>
    <property type="project" value="UniProtKB-KW"/>
</dbReference>
<comment type="function">
    <text evidence="1">Catalyzes the conversion of D-ribulose 5-phosphate to formate and 3,4-dihydroxy-2-butanone 4-phosphate.</text>
</comment>
<gene>
    <name evidence="6" type="primary">ribB</name>
    <name evidence="6" type="ORF">GORHZ_156_00210</name>
</gene>